<evidence type="ECO:0000313" key="2">
    <source>
        <dbReference type="Proteomes" id="UP001396898"/>
    </source>
</evidence>
<reference evidence="1 2" key="1">
    <citation type="submission" date="2023-01" db="EMBL/GenBank/DDBJ databases">
        <title>Analysis of 21 Apiospora genomes using comparative genomics revels a genus with tremendous synthesis potential of carbohydrate active enzymes and secondary metabolites.</title>
        <authorList>
            <person name="Sorensen T."/>
        </authorList>
    </citation>
    <scope>NUCLEOTIDE SEQUENCE [LARGE SCALE GENOMIC DNA]</scope>
    <source>
        <strain evidence="1 2">CBS 20057</strain>
    </source>
</reference>
<protein>
    <submittedName>
        <fullName evidence="1">Uncharacterized protein</fullName>
    </submittedName>
</protein>
<organism evidence="1 2">
    <name type="scientific">Apiospora marii</name>
    <dbReference type="NCBI Taxonomy" id="335849"/>
    <lineage>
        <taxon>Eukaryota</taxon>
        <taxon>Fungi</taxon>
        <taxon>Dikarya</taxon>
        <taxon>Ascomycota</taxon>
        <taxon>Pezizomycotina</taxon>
        <taxon>Sordariomycetes</taxon>
        <taxon>Xylariomycetidae</taxon>
        <taxon>Amphisphaeriales</taxon>
        <taxon>Apiosporaceae</taxon>
        <taxon>Apiospora</taxon>
    </lineage>
</organism>
<dbReference type="Proteomes" id="UP001396898">
    <property type="component" value="Unassembled WGS sequence"/>
</dbReference>
<accession>A0ABR1RKB6</accession>
<gene>
    <name evidence="1" type="ORF">PG991_009304</name>
</gene>
<sequence>MLKQQRMVNAALETRSSHGMASNYEQRHPPEYGPNLEFSNKGWVKRETCRGGGTQLYNIIITVECILSSTRASPGCLGLGPFTPTELDRATCTYLYTTSTNRRYVKDKNDPEPPPIAGTVPDTPGYPFMIRHHPLASIFGTVDACPVIYITRHSTIDRAMH</sequence>
<evidence type="ECO:0000313" key="1">
    <source>
        <dbReference type="EMBL" id="KAK8013711.1"/>
    </source>
</evidence>
<name>A0ABR1RKB6_9PEZI</name>
<comment type="caution">
    <text evidence="1">The sequence shown here is derived from an EMBL/GenBank/DDBJ whole genome shotgun (WGS) entry which is preliminary data.</text>
</comment>
<dbReference type="EMBL" id="JAQQWI010000013">
    <property type="protein sequence ID" value="KAK8013711.1"/>
    <property type="molecule type" value="Genomic_DNA"/>
</dbReference>
<proteinExistence type="predicted"/>
<keyword evidence="2" id="KW-1185">Reference proteome</keyword>